<name>A0ABT7QT49_9BACT</name>
<evidence type="ECO:0000313" key="3">
    <source>
        <dbReference type="Proteomes" id="UP001169066"/>
    </source>
</evidence>
<dbReference type="RefSeq" id="WP_289402152.1">
    <property type="nucleotide sequence ID" value="NZ_JAQIBC010000006.1"/>
</dbReference>
<feature type="chain" id="PRO_5046390884" evidence="1">
    <location>
        <begin position="21"/>
        <end position="268"/>
    </location>
</feature>
<protein>
    <submittedName>
        <fullName evidence="2">Uncharacterized protein</fullName>
    </submittedName>
</protein>
<keyword evidence="1" id="KW-0732">Signal</keyword>
<organism evidence="2 3">
    <name type="scientific">Sulfurovum xiamenensis</name>
    <dbReference type="NCBI Taxonomy" id="3019066"/>
    <lineage>
        <taxon>Bacteria</taxon>
        <taxon>Pseudomonadati</taxon>
        <taxon>Campylobacterota</taxon>
        <taxon>Epsilonproteobacteria</taxon>
        <taxon>Campylobacterales</taxon>
        <taxon>Sulfurovaceae</taxon>
        <taxon>Sulfurovum</taxon>
    </lineage>
</organism>
<comment type="caution">
    <text evidence="2">The sequence shown here is derived from an EMBL/GenBank/DDBJ whole genome shotgun (WGS) entry which is preliminary data.</text>
</comment>
<gene>
    <name evidence="2" type="ORF">PF327_08500</name>
</gene>
<dbReference type="EMBL" id="JAQIBC010000006">
    <property type="protein sequence ID" value="MDM5264231.1"/>
    <property type="molecule type" value="Genomic_DNA"/>
</dbReference>
<evidence type="ECO:0000256" key="1">
    <source>
        <dbReference type="SAM" id="SignalP"/>
    </source>
</evidence>
<dbReference type="Proteomes" id="UP001169066">
    <property type="component" value="Unassembled WGS sequence"/>
</dbReference>
<sequence length="268" mass="31552">MRRILYFILSLSLLSSTLFAADLKLTEKQANYIAQKVWQNEGAGLDKYLVHWNEGEAFASVGIGHFIWFSKGHTERFREVFPMVLAFMEERGVVMPEWLNSKTPLPWDTKEAFYEAKRTQSKKYVELFTFLKTTMPEQSAFMAHRLSEALPQMLEAIENPEKQEYIKERFYEVMHNKDGSVNERGLYVLLDYTNFKGEGTLKSERYKGQGWGLLQVLEHMDPEEPNRLKAFAESAKSMLSRRIKNSPPERGEERWRKGWNVRLDTYWK</sequence>
<reference evidence="2" key="1">
    <citation type="submission" date="2023-01" db="EMBL/GenBank/DDBJ databases">
        <title>Sulfurovum sp. XTW-4 genome assembly.</title>
        <authorList>
            <person name="Wang J."/>
        </authorList>
    </citation>
    <scope>NUCLEOTIDE SEQUENCE</scope>
    <source>
        <strain evidence="2">XTW-4</strain>
    </source>
</reference>
<accession>A0ABT7QT49</accession>
<feature type="signal peptide" evidence="1">
    <location>
        <begin position="1"/>
        <end position="20"/>
    </location>
</feature>
<proteinExistence type="predicted"/>
<evidence type="ECO:0000313" key="2">
    <source>
        <dbReference type="EMBL" id="MDM5264231.1"/>
    </source>
</evidence>
<keyword evidence="3" id="KW-1185">Reference proteome</keyword>